<dbReference type="Proteomes" id="UP000183063">
    <property type="component" value="Unassembled WGS sequence"/>
</dbReference>
<organism evidence="1 3">
    <name type="scientific">Rhizobium tibeticum</name>
    <dbReference type="NCBI Taxonomy" id="501024"/>
    <lineage>
        <taxon>Bacteria</taxon>
        <taxon>Pseudomonadati</taxon>
        <taxon>Pseudomonadota</taxon>
        <taxon>Alphaproteobacteria</taxon>
        <taxon>Hyphomicrobiales</taxon>
        <taxon>Rhizobiaceae</taxon>
        <taxon>Rhizobium/Agrobacterium group</taxon>
        <taxon>Rhizobium</taxon>
    </lineage>
</organism>
<keyword evidence="4" id="KW-1185">Reference proteome</keyword>
<dbReference type="Proteomes" id="UP000198939">
    <property type="component" value="Unassembled WGS sequence"/>
</dbReference>
<evidence type="ECO:0000313" key="3">
    <source>
        <dbReference type="Proteomes" id="UP000183063"/>
    </source>
</evidence>
<sequence length="61" mass="6379">MITLNKPASHRSSELSRIFLITSALLALPSFAKAGNALENAIKKAQPCQALKVKTGSSPSA</sequence>
<dbReference type="EMBL" id="FNXB01000062">
    <property type="protein sequence ID" value="SEI19931.1"/>
    <property type="molecule type" value="Genomic_DNA"/>
</dbReference>
<protein>
    <submittedName>
        <fullName evidence="1">Uncharacterized protein</fullName>
    </submittedName>
</protein>
<evidence type="ECO:0000313" key="2">
    <source>
        <dbReference type="EMBL" id="SEP21983.1"/>
    </source>
</evidence>
<dbReference type="EMBL" id="FOCV01000052">
    <property type="protein sequence ID" value="SEP21983.1"/>
    <property type="molecule type" value="Genomic_DNA"/>
</dbReference>
<evidence type="ECO:0000313" key="1">
    <source>
        <dbReference type="EMBL" id="SEI19931.1"/>
    </source>
</evidence>
<gene>
    <name evidence="1" type="ORF">RTCCBAU85039_6275</name>
    <name evidence="2" type="ORF">SAMN05216228_105213</name>
</gene>
<name>A0A1H8W376_9HYPH</name>
<accession>A0A1H8W376</accession>
<evidence type="ECO:0000313" key="4">
    <source>
        <dbReference type="Proteomes" id="UP000198939"/>
    </source>
</evidence>
<dbReference type="AlphaFoldDB" id="A0A1H8W376"/>
<reference evidence="1" key="1">
    <citation type="submission" date="2016-10" db="EMBL/GenBank/DDBJ databases">
        <authorList>
            <person name="de Groot N.N."/>
        </authorList>
    </citation>
    <scope>NUCLEOTIDE SEQUENCE [LARGE SCALE GENOMIC DNA]</scope>
    <source>
        <strain evidence="1">CCBAU85039</strain>
    </source>
</reference>
<reference evidence="3" key="2">
    <citation type="submission" date="2016-10" db="EMBL/GenBank/DDBJ databases">
        <authorList>
            <person name="Wibberg D."/>
        </authorList>
    </citation>
    <scope>NUCLEOTIDE SEQUENCE [LARGE SCALE GENOMIC DNA]</scope>
</reference>
<reference evidence="2 4" key="3">
    <citation type="submission" date="2016-10" db="EMBL/GenBank/DDBJ databases">
        <authorList>
            <person name="Varghese N."/>
            <person name="Submissions S."/>
        </authorList>
    </citation>
    <scope>NUCLEOTIDE SEQUENCE [LARGE SCALE GENOMIC DNA]</scope>
    <source>
        <strain evidence="2 4">CGMCC 1.7071</strain>
    </source>
</reference>
<dbReference type="STRING" id="501024.RTCCBAU85039_6275"/>
<proteinExistence type="predicted"/>